<dbReference type="Proteomes" id="UP000294489">
    <property type="component" value="Unassembled WGS sequence"/>
</dbReference>
<dbReference type="EMBL" id="SOEC01000007">
    <property type="protein sequence ID" value="TDX29437.1"/>
    <property type="molecule type" value="Genomic_DNA"/>
</dbReference>
<gene>
    <name evidence="2" type="ORF">DFO67_107113</name>
</gene>
<dbReference type="OrthoDB" id="9882985at2"/>
<evidence type="ECO:0000313" key="3">
    <source>
        <dbReference type="Proteomes" id="UP000294489"/>
    </source>
</evidence>
<evidence type="ECO:0000256" key="1">
    <source>
        <dbReference type="SAM" id="MobiDB-lite"/>
    </source>
</evidence>
<organism evidence="2 3">
    <name type="scientific">Modicisalibacter xianhensis</name>
    <dbReference type="NCBI Taxonomy" id="442341"/>
    <lineage>
        <taxon>Bacteria</taxon>
        <taxon>Pseudomonadati</taxon>
        <taxon>Pseudomonadota</taxon>
        <taxon>Gammaproteobacteria</taxon>
        <taxon>Oceanospirillales</taxon>
        <taxon>Halomonadaceae</taxon>
        <taxon>Modicisalibacter</taxon>
    </lineage>
</organism>
<protein>
    <submittedName>
        <fullName evidence="2">Uncharacterized protein</fullName>
    </submittedName>
</protein>
<feature type="region of interest" description="Disordered" evidence="1">
    <location>
        <begin position="1"/>
        <end position="22"/>
    </location>
</feature>
<dbReference type="RefSeq" id="WP_134017702.1">
    <property type="nucleotide sequence ID" value="NZ_SOEC01000007.1"/>
</dbReference>
<feature type="compositionally biased region" description="Basic and acidic residues" evidence="1">
    <location>
        <begin position="1"/>
        <end position="17"/>
    </location>
</feature>
<evidence type="ECO:0000313" key="2">
    <source>
        <dbReference type="EMBL" id="TDX29437.1"/>
    </source>
</evidence>
<reference evidence="2 3" key="1">
    <citation type="submission" date="2019-03" db="EMBL/GenBank/DDBJ databases">
        <title>Freshwater and sediment microbial communities from various areas in North America, analyzing microbe dynamics in response to fracking.</title>
        <authorList>
            <person name="Lamendella R."/>
        </authorList>
    </citation>
    <scope>NUCLEOTIDE SEQUENCE [LARGE SCALE GENOMIC DNA]</scope>
    <source>
        <strain evidence="2 3">6_TX</strain>
    </source>
</reference>
<accession>A0A4R8FV76</accession>
<proteinExistence type="predicted"/>
<sequence>MKKRLPEPPLQEDRLYWPDENEPLPWGRPYADESEPCTCLLSETNILGTLARDFQAVFGSA</sequence>
<dbReference type="AlphaFoldDB" id="A0A4R8FV76"/>
<name>A0A4R8FV76_9GAMM</name>
<comment type="caution">
    <text evidence="2">The sequence shown here is derived from an EMBL/GenBank/DDBJ whole genome shotgun (WGS) entry which is preliminary data.</text>
</comment>